<dbReference type="Gene3D" id="3.30.559.10">
    <property type="entry name" value="Chloramphenicol acetyltransferase-like domain"/>
    <property type="match status" value="2"/>
</dbReference>
<dbReference type="Proteomes" id="UP000481583">
    <property type="component" value="Unassembled WGS sequence"/>
</dbReference>
<dbReference type="NCBIfam" id="TIGR01733">
    <property type="entry name" value="AA-adenyl-dom"/>
    <property type="match status" value="1"/>
</dbReference>
<keyword evidence="9" id="KW-1185">Reference proteome</keyword>
<dbReference type="PANTHER" id="PTHR45527:SF1">
    <property type="entry name" value="FATTY ACID SYNTHASE"/>
    <property type="match status" value="1"/>
</dbReference>
<dbReference type="InterPro" id="IPR010060">
    <property type="entry name" value="NRPS_synth"/>
</dbReference>
<evidence type="ECO:0000256" key="6">
    <source>
        <dbReference type="ARBA" id="ARBA00023194"/>
    </source>
</evidence>
<dbReference type="InterPro" id="IPR009081">
    <property type="entry name" value="PP-bd_ACP"/>
</dbReference>
<dbReference type="InterPro" id="IPR036736">
    <property type="entry name" value="ACP-like_sf"/>
</dbReference>
<dbReference type="GO" id="GO:0003824">
    <property type="term" value="F:catalytic activity"/>
    <property type="evidence" value="ECO:0007669"/>
    <property type="project" value="InterPro"/>
</dbReference>
<dbReference type="CDD" id="cd19540">
    <property type="entry name" value="LCL_NRPS-like"/>
    <property type="match status" value="1"/>
</dbReference>
<dbReference type="InterPro" id="IPR010071">
    <property type="entry name" value="AA_adenyl_dom"/>
</dbReference>
<keyword evidence="4" id="KW-0597">Phosphoprotein</keyword>
<dbReference type="PROSITE" id="PS50075">
    <property type="entry name" value="CARRIER"/>
    <property type="match status" value="1"/>
</dbReference>
<dbReference type="SUPFAM" id="SSF56801">
    <property type="entry name" value="Acetyl-CoA synthetase-like"/>
    <property type="match status" value="1"/>
</dbReference>
<dbReference type="SMART" id="SM00823">
    <property type="entry name" value="PKS_PP"/>
    <property type="match status" value="1"/>
</dbReference>
<dbReference type="GO" id="GO:0043041">
    <property type="term" value="P:amino acid activation for nonribosomal peptide biosynthetic process"/>
    <property type="evidence" value="ECO:0007669"/>
    <property type="project" value="TreeGrafter"/>
</dbReference>
<dbReference type="InterPro" id="IPR045851">
    <property type="entry name" value="AMP-bd_C_sf"/>
</dbReference>
<dbReference type="FunFam" id="2.30.38.10:FF:000001">
    <property type="entry name" value="Non-ribosomal peptide synthetase PvdI"/>
    <property type="match status" value="1"/>
</dbReference>
<evidence type="ECO:0000256" key="1">
    <source>
        <dbReference type="ARBA" id="ARBA00001957"/>
    </source>
</evidence>
<dbReference type="Gene3D" id="2.30.38.10">
    <property type="entry name" value="Luciferase, Domain 3"/>
    <property type="match status" value="1"/>
</dbReference>
<dbReference type="InterPro" id="IPR020806">
    <property type="entry name" value="PKS_PP-bd"/>
</dbReference>
<evidence type="ECO:0000259" key="7">
    <source>
        <dbReference type="PROSITE" id="PS50075"/>
    </source>
</evidence>
<dbReference type="GO" id="GO:0005737">
    <property type="term" value="C:cytoplasm"/>
    <property type="evidence" value="ECO:0007669"/>
    <property type="project" value="TreeGrafter"/>
</dbReference>
<dbReference type="Gene3D" id="3.30.300.30">
    <property type="match status" value="1"/>
</dbReference>
<dbReference type="FunFam" id="3.40.50.980:FF:000001">
    <property type="entry name" value="Non-ribosomal peptide synthetase"/>
    <property type="match status" value="1"/>
</dbReference>
<dbReference type="InterPro" id="IPR023213">
    <property type="entry name" value="CAT-like_dom_sf"/>
</dbReference>
<evidence type="ECO:0000256" key="3">
    <source>
        <dbReference type="ARBA" id="ARBA00022450"/>
    </source>
</evidence>
<comment type="cofactor">
    <cofactor evidence="1">
        <name>pantetheine 4'-phosphate</name>
        <dbReference type="ChEBI" id="CHEBI:47942"/>
    </cofactor>
</comment>
<dbReference type="Pfam" id="PF00668">
    <property type="entry name" value="Condensation"/>
    <property type="match status" value="2"/>
</dbReference>
<name>A0A6G4TWM1_9ACTN</name>
<evidence type="ECO:0000313" key="8">
    <source>
        <dbReference type="EMBL" id="NGN63401.1"/>
    </source>
</evidence>
<dbReference type="Pfam" id="PF13193">
    <property type="entry name" value="AMP-binding_C"/>
    <property type="match status" value="1"/>
</dbReference>
<comment type="similarity">
    <text evidence="2">Belongs to the ATP-dependent AMP-binding enzyme family.</text>
</comment>
<keyword evidence="3" id="KW-0596">Phosphopantetheine</keyword>
<dbReference type="PANTHER" id="PTHR45527">
    <property type="entry name" value="NONRIBOSOMAL PEPTIDE SYNTHETASE"/>
    <property type="match status" value="1"/>
</dbReference>
<dbReference type="InterPro" id="IPR000873">
    <property type="entry name" value="AMP-dep_synth/lig_dom"/>
</dbReference>
<evidence type="ECO:0000256" key="4">
    <source>
        <dbReference type="ARBA" id="ARBA00022553"/>
    </source>
</evidence>
<dbReference type="GO" id="GO:0044550">
    <property type="term" value="P:secondary metabolite biosynthetic process"/>
    <property type="evidence" value="ECO:0007669"/>
    <property type="project" value="TreeGrafter"/>
</dbReference>
<evidence type="ECO:0000256" key="2">
    <source>
        <dbReference type="ARBA" id="ARBA00006432"/>
    </source>
</evidence>
<dbReference type="EMBL" id="JAAKZV010000014">
    <property type="protein sequence ID" value="NGN63401.1"/>
    <property type="molecule type" value="Genomic_DNA"/>
</dbReference>
<keyword evidence="6" id="KW-0045">Antibiotic biosynthesis</keyword>
<dbReference type="Pfam" id="PF00501">
    <property type="entry name" value="AMP-binding"/>
    <property type="match status" value="1"/>
</dbReference>
<evidence type="ECO:0000313" key="9">
    <source>
        <dbReference type="Proteomes" id="UP000481583"/>
    </source>
</evidence>
<dbReference type="GO" id="GO:0031177">
    <property type="term" value="F:phosphopantetheine binding"/>
    <property type="evidence" value="ECO:0007669"/>
    <property type="project" value="InterPro"/>
</dbReference>
<reference evidence="8 9" key="1">
    <citation type="submission" date="2020-02" db="EMBL/GenBank/DDBJ databases">
        <title>Whole-genome analyses of novel actinobacteria.</title>
        <authorList>
            <person name="Sahin N."/>
        </authorList>
    </citation>
    <scope>NUCLEOTIDE SEQUENCE [LARGE SCALE GENOMIC DNA]</scope>
    <source>
        <strain evidence="8 9">A7024</strain>
    </source>
</reference>
<dbReference type="SUPFAM" id="SSF52777">
    <property type="entry name" value="CoA-dependent acyltransferases"/>
    <property type="match status" value="4"/>
</dbReference>
<organism evidence="8 9">
    <name type="scientific">Streptomyces coryli</name>
    <dbReference type="NCBI Taxonomy" id="1128680"/>
    <lineage>
        <taxon>Bacteria</taxon>
        <taxon>Bacillati</taxon>
        <taxon>Actinomycetota</taxon>
        <taxon>Actinomycetes</taxon>
        <taxon>Kitasatosporales</taxon>
        <taxon>Streptomycetaceae</taxon>
        <taxon>Streptomyces</taxon>
    </lineage>
</organism>
<dbReference type="InterPro" id="IPR006162">
    <property type="entry name" value="Ppantetheine_attach_site"/>
</dbReference>
<dbReference type="FunFam" id="1.10.1200.10:FF:000005">
    <property type="entry name" value="Nonribosomal peptide synthetase 1"/>
    <property type="match status" value="1"/>
</dbReference>
<dbReference type="PROSITE" id="PS00012">
    <property type="entry name" value="PHOSPHOPANTETHEINE"/>
    <property type="match status" value="1"/>
</dbReference>
<proteinExistence type="inferred from homology"/>
<dbReference type="InterPro" id="IPR001242">
    <property type="entry name" value="Condensation_dom"/>
</dbReference>
<accession>A0A6G4TWM1</accession>
<dbReference type="GO" id="GO:0008610">
    <property type="term" value="P:lipid biosynthetic process"/>
    <property type="evidence" value="ECO:0007669"/>
    <property type="project" value="UniProtKB-ARBA"/>
</dbReference>
<sequence>MIPLSFAQRRLWFIDRFEGPSAAYTMPYLLHLDGSLDAPALSAALHDVVVRHESLRTVFPASEGVPEQRVVPADQLDPVLTTVEAAGSEADAVIADAAGHCFDLATELPVRATLVRRGPADHVLVLSVHRIAADAESIGPLMSDLSRAYAARLRGEAPRWAAPAVPYTTYTLSQRAMLGDESDPDSVLACQLDYWRARLADVPEQLQLPYDRPRPATVSHRGASTGFPVAPELLAAAEDLATARGATTSMVMQTALAVLLHHLGAGQDIPIGGTFRGRTDAALREQVGLFTNTWVLCAELAGDPTFAEVLSRVRDQTLTAHDYEDAPFERLVEELSRERSAACHPLFQVMFSWQGEDRGTLDLAGVAGRLEALPTGTARFDLEFSFQAGPPGEAMRCVVDYATDLFETHTVELMGDRFLRILRALVTAPEGRIGAVDVLLPEERERLAASAGAAALTPELTVPELFAEQLEIAPDALAVVCGQQRLSYRELYQRAGRLAEVLAARGAGPESLVALAVPRSADLVVAVLGIWLAGAAYVPVDPRFPSARLGLILGQARPVLLLTDSAAAGGLPEHQVPMVLLDELELTGPPVAARSTGLRPDNTAYVMYTSGSTGTPLGVSISHRNVVNGVLRLAAVVGMGPWAKMLASTSVNFDVSVFEIITALTSGGCVEVVGDVQELAERDVWRCEVISSVPSVFSEVLDRIVGKVAVDTLVFAGEALPASLVARVRKALPGVRVVNGYGQTESFYAGTFTVEAGDAWDPARNPPIGTPIGNMRTYVLGEALGPVPPGVVGELYVAGESLARGYHGRPALTAARFVPDPFGPPGSRMYRTGDLARWNRDGRLDFAGRSDTQVKIRGLRIEPAEVEGVLTAHPAVAQAVVTVHERDGRKQLAGYVVPAGATGPGAPAAGLSVPELRRFTSARLPEFMVPSLFMVLERLPLTPNGKLDRAALPAPVARDGVYRAPATGPEQELATVFAEVLGVDQVGADDDFFGLGGDSLRSVQVSARACALGVEISPREIFQHRTVAELARLCADRGSVVPPELAGGVGWMPHLPAVKHLLELGGGVRRSATSAVLELPAGIDEYGLAATLAAVLDRHDVLRSTLDGGGLRTAAPGSIDVAPLVHRVACDGAWDEEWREQAARELGAATGRLDPVAGVMAQFVWFDPGTQEPGRLVAVLHQLVADVESWRILIPDLAAAWQYVRAGQPPELPATGTSLRRWAHALVEEAAGPRREAELPLWRSVLEGPDPLLGSRPLDPAVDTQATVEHVRLSIPPSVTRALLTEVPAACRCGVRDGLLGALALAVSRWRAARGAYESSLLVQLVGHGREKGVLPGADLSSTVGRFTSVHPARLDIVGSDLDDALAGGPAAGAVVRAVKEQLRRIPGQGIGYGLLRHLNPGTAVELAGRPAGQIVFNYLDRCGRTDLPDQLRDTGFGLVPGSHDLTAALDPAMPATAALEIDAAVTDTGRGPQLGVRFGYPAGVLPRQQVLGLAGLYSSALEVLAQHVLQDEADALARSLS</sequence>
<dbReference type="SUPFAM" id="SSF47336">
    <property type="entry name" value="ACP-like"/>
    <property type="match status" value="1"/>
</dbReference>
<protein>
    <submittedName>
        <fullName evidence="8">Amino acid adenylation domain-containing protein</fullName>
    </submittedName>
</protein>
<keyword evidence="5" id="KW-0677">Repeat</keyword>
<dbReference type="InterPro" id="IPR025110">
    <property type="entry name" value="AMP-bd_C"/>
</dbReference>
<dbReference type="CDD" id="cd05930">
    <property type="entry name" value="A_NRPS"/>
    <property type="match status" value="1"/>
</dbReference>
<gene>
    <name evidence="8" type="ORF">G5C51_05715</name>
</gene>
<dbReference type="Pfam" id="PF00550">
    <property type="entry name" value="PP-binding"/>
    <property type="match status" value="1"/>
</dbReference>
<dbReference type="RefSeq" id="WP_165232718.1">
    <property type="nucleotide sequence ID" value="NZ_JAAKZV010000014.1"/>
</dbReference>
<feature type="domain" description="Carrier" evidence="7">
    <location>
        <begin position="964"/>
        <end position="1038"/>
    </location>
</feature>
<dbReference type="Gene3D" id="3.40.50.980">
    <property type="match status" value="2"/>
</dbReference>
<dbReference type="FunFam" id="3.30.300.30:FF:000010">
    <property type="entry name" value="Enterobactin synthetase component F"/>
    <property type="match status" value="1"/>
</dbReference>
<dbReference type="GO" id="GO:0017000">
    <property type="term" value="P:antibiotic biosynthetic process"/>
    <property type="evidence" value="ECO:0007669"/>
    <property type="project" value="UniProtKB-KW"/>
</dbReference>
<evidence type="ECO:0000256" key="5">
    <source>
        <dbReference type="ARBA" id="ARBA00022737"/>
    </source>
</evidence>
<dbReference type="Gene3D" id="1.10.1200.10">
    <property type="entry name" value="ACP-like"/>
    <property type="match status" value="1"/>
</dbReference>
<dbReference type="NCBIfam" id="TIGR01720">
    <property type="entry name" value="NRPS-para261"/>
    <property type="match status" value="1"/>
</dbReference>
<dbReference type="Gene3D" id="3.30.559.30">
    <property type="entry name" value="Nonribosomal peptide synthetase, condensation domain"/>
    <property type="match status" value="2"/>
</dbReference>
<comment type="caution">
    <text evidence="8">The sequence shown here is derived from an EMBL/GenBank/DDBJ whole genome shotgun (WGS) entry which is preliminary data.</text>
</comment>